<keyword evidence="1" id="KW-0472">Membrane</keyword>
<comment type="caution">
    <text evidence="2">The sequence shown here is derived from an EMBL/GenBank/DDBJ whole genome shotgun (WGS) entry which is preliminary data.</text>
</comment>
<name>A0A2H0R9A7_UNCKA</name>
<feature type="transmembrane region" description="Helical" evidence="1">
    <location>
        <begin position="30"/>
        <end position="50"/>
    </location>
</feature>
<dbReference type="EMBL" id="PCXU01000039">
    <property type="protein sequence ID" value="PIR43070.1"/>
    <property type="molecule type" value="Genomic_DNA"/>
</dbReference>
<evidence type="ECO:0000313" key="3">
    <source>
        <dbReference type="Proteomes" id="UP000230214"/>
    </source>
</evidence>
<dbReference type="Proteomes" id="UP000230214">
    <property type="component" value="Unassembled WGS sequence"/>
</dbReference>
<feature type="transmembrane region" description="Helical" evidence="1">
    <location>
        <begin position="6"/>
        <end position="23"/>
    </location>
</feature>
<dbReference type="AlphaFoldDB" id="A0A2H0R9A7"/>
<evidence type="ECO:0000313" key="2">
    <source>
        <dbReference type="EMBL" id="PIR43070.1"/>
    </source>
</evidence>
<keyword evidence="1" id="KW-1133">Transmembrane helix</keyword>
<organism evidence="2 3">
    <name type="scientific">candidate division WWE3 bacterium CG10_big_fil_rev_8_21_14_0_10_32_10</name>
    <dbReference type="NCBI Taxonomy" id="1975090"/>
    <lineage>
        <taxon>Bacteria</taxon>
        <taxon>Katanobacteria</taxon>
    </lineage>
</organism>
<accession>A0A2H0R9A7</accession>
<sequence>MIISLVVWILIGLITGLAVYKVFKLSNKYILFFDILAGILGSFLTIYVIYFYGSPFISGLNIFLLLAGVYGSIIFLMGERLIFYRE</sequence>
<feature type="transmembrane region" description="Helical" evidence="1">
    <location>
        <begin position="56"/>
        <end position="77"/>
    </location>
</feature>
<evidence type="ECO:0008006" key="4">
    <source>
        <dbReference type="Google" id="ProtNLM"/>
    </source>
</evidence>
<evidence type="ECO:0000256" key="1">
    <source>
        <dbReference type="SAM" id="Phobius"/>
    </source>
</evidence>
<gene>
    <name evidence="2" type="ORF">COV24_04540</name>
</gene>
<protein>
    <recommendedName>
        <fullName evidence="4">GlsB/YeaQ/YmgE family stress response membrane protein</fullName>
    </recommendedName>
</protein>
<proteinExistence type="predicted"/>
<reference evidence="2 3" key="1">
    <citation type="submission" date="2017-09" db="EMBL/GenBank/DDBJ databases">
        <title>Depth-based differentiation of microbial function through sediment-hosted aquifers and enrichment of novel symbionts in the deep terrestrial subsurface.</title>
        <authorList>
            <person name="Probst A.J."/>
            <person name="Ladd B."/>
            <person name="Jarett J.K."/>
            <person name="Geller-Mcgrath D.E."/>
            <person name="Sieber C.M."/>
            <person name="Emerson J.B."/>
            <person name="Anantharaman K."/>
            <person name="Thomas B.C."/>
            <person name="Malmstrom R."/>
            <person name="Stieglmeier M."/>
            <person name="Klingl A."/>
            <person name="Woyke T."/>
            <person name="Ryan C.M."/>
            <person name="Banfield J.F."/>
        </authorList>
    </citation>
    <scope>NUCLEOTIDE SEQUENCE [LARGE SCALE GENOMIC DNA]</scope>
    <source>
        <strain evidence="2">CG10_big_fil_rev_8_21_14_0_10_32_10</strain>
    </source>
</reference>
<keyword evidence="1" id="KW-0812">Transmembrane</keyword>